<dbReference type="CDD" id="cd01948">
    <property type="entry name" value="EAL"/>
    <property type="match status" value="1"/>
</dbReference>
<dbReference type="PANTHER" id="PTHR33121:SF70">
    <property type="entry name" value="SIGNALING PROTEIN YKOW"/>
    <property type="match status" value="1"/>
</dbReference>
<dbReference type="CDD" id="cd01949">
    <property type="entry name" value="GGDEF"/>
    <property type="match status" value="1"/>
</dbReference>
<dbReference type="PANTHER" id="PTHR33121">
    <property type="entry name" value="CYCLIC DI-GMP PHOSPHODIESTERASE PDEF"/>
    <property type="match status" value="1"/>
</dbReference>
<dbReference type="InterPro" id="IPR000160">
    <property type="entry name" value="GGDEF_dom"/>
</dbReference>
<dbReference type="SMART" id="SM00052">
    <property type="entry name" value="EAL"/>
    <property type="match status" value="1"/>
</dbReference>
<dbReference type="Gene3D" id="3.20.20.450">
    <property type="entry name" value="EAL domain"/>
    <property type="match status" value="1"/>
</dbReference>
<dbReference type="PROSITE" id="PS50887">
    <property type="entry name" value="GGDEF"/>
    <property type="match status" value="1"/>
</dbReference>
<sequence>MAWRDWFNLSRHMVNCSQALQNANRRLRQEIVERREAQERVASLARFPEENRQPVMRINRRGELLYTNSAARVLLNHWRCDAPSDSEPKQLCVPKAWQARIDSALTSGELVEVEYYLDHRWLLLTLTPLHDADYVNLYGTDITDRKAYEQALEQRNRYDELTGLINRHVLNDRVDQAYHTAASQNGFALVVLDLENFRLVNSLLGHQGGDEVLTALAQRLRQQVDVTATPARLDGDTFAVLLPLTTSLSRVTADVERWLSALAEPFEIDGERIECQIVAGIALGPQDGEDARALLRHAQLAAHRARQTQQRYHFFVHELNTHLHQRHQRLQALKDAIHNDRLVMFYQLQFDAYGVAVGAEALIRWPQPDGSMIPPGDFIPLAEENGLIVPIGRLALTHACAQAAKWRHSGHPLRVAVNLGAEHIHDPALPALIEELLAHYRLPASDVEIEVTESTLMHDIAQGREQLQRLRALGIEIALDDFGTGHTSLAYLRDLPAQRLKLDREFVTDLPQKPDNQAICRAVVTLGHAMGMAVLAEGVENEDEYALLKTLGVDEFQGFLLARPTPSPQVSERLKASA</sequence>
<dbReference type="Gene3D" id="3.30.450.20">
    <property type="entry name" value="PAS domain"/>
    <property type="match status" value="1"/>
</dbReference>
<name>A0ABT0SST2_9GAMM</name>
<dbReference type="PROSITE" id="PS50883">
    <property type="entry name" value="EAL"/>
    <property type="match status" value="1"/>
</dbReference>
<evidence type="ECO:0000259" key="1">
    <source>
        <dbReference type="PROSITE" id="PS50883"/>
    </source>
</evidence>
<reference evidence="3" key="1">
    <citation type="submission" date="2022-05" db="EMBL/GenBank/DDBJ databases">
        <title>Halomonas geminus sp. nov. and Halomonas llamarensis sp. nov. isolated from high-altitude salars of the Atacama Desert.</title>
        <authorList>
            <person name="Hintersatz C."/>
            <person name="Rojas L.A."/>
            <person name="Wei T.-S."/>
            <person name="Kutschke S."/>
            <person name="Lehmann F."/>
            <person name="Jain R."/>
            <person name="Pollmann K."/>
        </authorList>
    </citation>
    <scope>NUCLEOTIDE SEQUENCE</scope>
    <source>
        <strain evidence="3">ATCHA</strain>
    </source>
</reference>
<dbReference type="Pfam" id="PF00990">
    <property type="entry name" value="GGDEF"/>
    <property type="match status" value="1"/>
</dbReference>
<evidence type="ECO:0000259" key="2">
    <source>
        <dbReference type="PROSITE" id="PS50887"/>
    </source>
</evidence>
<accession>A0ABT0SST2</accession>
<dbReference type="InterPro" id="IPR029787">
    <property type="entry name" value="Nucleotide_cyclase"/>
</dbReference>
<protein>
    <submittedName>
        <fullName evidence="3">EAL domain-containing protein</fullName>
    </submittedName>
</protein>
<comment type="caution">
    <text evidence="3">The sequence shown here is derived from an EMBL/GenBank/DDBJ whole genome shotgun (WGS) entry which is preliminary data.</text>
</comment>
<dbReference type="EMBL" id="JAMJPJ010000015">
    <property type="protein sequence ID" value="MCL7930394.1"/>
    <property type="molecule type" value="Genomic_DNA"/>
</dbReference>
<gene>
    <name evidence="3" type="ORF">M8006_10475</name>
</gene>
<evidence type="ECO:0000313" key="4">
    <source>
        <dbReference type="Proteomes" id="UP001165308"/>
    </source>
</evidence>
<dbReference type="Proteomes" id="UP001165308">
    <property type="component" value="Unassembled WGS sequence"/>
</dbReference>
<dbReference type="InterPro" id="IPR035965">
    <property type="entry name" value="PAS-like_dom_sf"/>
</dbReference>
<evidence type="ECO:0000313" key="3">
    <source>
        <dbReference type="EMBL" id="MCL7930394.1"/>
    </source>
</evidence>
<dbReference type="InterPro" id="IPR001633">
    <property type="entry name" value="EAL_dom"/>
</dbReference>
<dbReference type="RefSeq" id="WP_250081921.1">
    <property type="nucleotide sequence ID" value="NZ_JAMJPJ010000015.1"/>
</dbReference>
<organism evidence="3 4">
    <name type="scientific">Halomonas llamarensis</name>
    <dbReference type="NCBI Taxonomy" id="2945104"/>
    <lineage>
        <taxon>Bacteria</taxon>
        <taxon>Pseudomonadati</taxon>
        <taxon>Pseudomonadota</taxon>
        <taxon>Gammaproteobacteria</taxon>
        <taxon>Oceanospirillales</taxon>
        <taxon>Halomonadaceae</taxon>
        <taxon>Halomonas</taxon>
    </lineage>
</organism>
<dbReference type="InterPro" id="IPR050706">
    <property type="entry name" value="Cyclic-di-GMP_PDE-like"/>
</dbReference>
<dbReference type="SMART" id="SM00267">
    <property type="entry name" value="GGDEF"/>
    <property type="match status" value="1"/>
</dbReference>
<feature type="domain" description="GGDEF" evidence="2">
    <location>
        <begin position="185"/>
        <end position="319"/>
    </location>
</feature>
<keyword evidence="4" id="KW-1185">Reference proteome</keyword>
<dbReference type="SUPFAM" id="SSF55785">
    <property type="entry name" value="PYP-like sensor domain (PAS domain)"/>
    <property type="match status" value="1"/>
</dbReference>
<dbReference type="InterPro" id="IPR043128">
    <property type="entry name" value="Rev_trsase/Diguanyl_cyclase"/>
</dbReference>
<dbReference type="Pfam" id="PF00563">
    <property type="entry name" value="EAL"/>
    <property type="match status" value="1"/>
</dbReference>
<feature type="domain" description="EAL" evidence="1">
    <location>
        <begin position="326"/>
        <end position="578"/>
    </location>
</feature>
<dbReference type="SUPFAM" id="SSF141868">
    <property type="entry name" value="EAL domain-like"/>
    <property type="match status" value="1"/>
</dbReference>
<dbReference type="NCBIfam" id="TIGR00254">
    <property type="entry name" value="GGDEF"/>
    <property type="match status" value="1"/>
</dbReference>
<dbReference type="Gene3D" id="3.30.70.270">
    <property type="match status" value="1"/>
</dbReference>
<dbReference type="InterPro" id="IPR035919">
    <property type="entry name" value="EAL_sf"/>
</dbReference>
<dbReference type="SUPFAM" id="SSF55073">
    <property type="entry name" value="Nucleotide cyclase"/>
    <property type="match status" value="1"/>
</dbReference>
<proteinExistence type="predicted"/>